<evidence type="ECO:0000313" key="2">
    <source>
        <dbReference type="EMBL" id="KZT25228.1"/>
    </source>
</evidence>
<reference evidence="2 3" key="1">
    <citation type="journal article" date="2016" name="Mol. Biol. Evol.">
        <title>Comparative Genomics of Early-Diverging Mushroom-Forming Fungi Provides Insights into the Origins of Lignocellulose Decay Capabilities.</title>
        <authorList>
            <person name="Nagy L.G."/>
            <person name="Riley R."/>
            <person name="Tritt A."/>
            <person name="Adam C."/>
            <person name="Daum C."/>
            <person name="Floudas D."/>
            <person name="Sun H."/>
            <person name="Yadav J.S."/>
            <person name="Pangilinan J."/>
            <person name="Larsson K.H."/>
            <person name="Matsuura K."/>
            <person name="Barry K."/>
            <person name="Labutti K."/>
            <person name="Kuo R."/>
            <person name="Ohm R.A."/>
            <person name="Bhattacharya S.S."/>
            <person name="Shirouzu T."/>
            <person name="Yoshinaga Y."/>
            <person name="Martin F.M."/>
            <person name="Grigoriev I.V."/>
            <person name="Hibbett D.S."/>
        </authorList>
    </citation>
    <scope>NUCLEOTIDE SEQUENCE [LARGE SCALE GENOMIC DNA]</scope>
    <source>
        <strain evidence="2 3">HHB14362 ss-1</strain>
    </source>
</reference>
<keyword evidence="1" id="KW-1133">Transmembrane helix</keyword>
<evidence type="ECO:0000313" key="3">
    <source>
        <dbReference type="Proteomes" id="UP000076761"/>
    </source>
</evidence>
<feature type="transmembrane region" description="Helical" evidence="1">
    <location>
        <begin position="165"/>
        <end position="185"/>
    </location>
</feature>
<dbReference type="EMBL" id="KV425573">
    <property type="protein sequence ID" value="KZT25228.1"/>
    <property type="molecule type" value="Genomic_DNA"/>
</dbReference>
<protein>
    <submittedName>
        <fullName evidence="2">Uncharacterized protein</fullName>
    </submittedName>
</protein>
<dbReference type="InParanoid" id="A0A165SIZ2"/>
<feature type="transmembrane region" description="Helical" evidence="1">
    <location>
        <begin position="20"/>
        <end position="40"/>
    </location>
</feature>
<keyword evidence="1" id="KW-0472">Membrane</keyword>
<feature type="transmembrane region" description="Helical" evidence="1">
    <location>
        <begin position="85"/>
        <end position="103"/>
    </location>
</feature>
<organism evidence="2 3">
    <name type="scientific">Neolentinus lepideus HHB14362 ss-1</name>
    <dbReference type="NCBI Taxonomy" id="1314782"/>
    <lineage>
        <taxon>Eukaryota</taxon>
        <taxon>Fungi</taxon>
        <taxon>Dikarya</taxon>
        <taxon>Basidiomycota</taxon>
        <taxon>Agaricomycotina</taxon>
        <taxon>Agaricomycetes</taxon>
        <taxon>Gloeophyllales</taxon>
        <taxon>Gloeophyllaceae</taxon>
        <taxon>Neolentinus</taxon>
    </lineage>
</organism>
<dbReference type="Proteomes" id="UP000076761">
    <property type="component" value="Unassembled WGS sequence"/>
</dbReference>
<keyword evidence="1" id="KW-0812">Transmembrane</keyword>
<keyword evidence="3" id="KW-1185">Reference proteome</keyword>
<feature type="transmembrane region" description="Helical" evidence="1">
    <location>
        <begin position="234"/>
        <end position="258"/>
    </location>
</feature>
<sequence length="343" mass="38251">MVHWKATDEIERDKDIYTKMWLVFMGIYFYDFLLTLWFEWRLLTRKLSFRWPYVPYLIGRYALILMFSVMLMPGSGEHEHCDGRFYILSICTGFGTGCASLNLAIRTIMIWHRKLVVAAIVTALAVGQWVSLMLSAGKFIHTGISSRFGICLAPKIYNTEMLVCYVYTLLFDLIVLAGAVAGLVKDAPETHVWRVSDIRRLVVVQGLGYFLIAAIANVFSAVFAALRLNPVMDIMLSVPAIVISTIASCHCVTGLLTYGERAPEIKTSSETPYSTDIQQLTTQFVIPAISRDVSSHRSPAIALQHPSPQVSPLYSARDIPAGPCHGQSARDIGELPRNDLAIV</sequence>
<feature type="transmembrane region" description="Helical" evidence="1">
    <location>
        <begin position="52"/>
        <end position="73"/>
    </location>
</feature>
<feature type="transmembrane region" description="Helical" evidence="1">
    <location>
        <begin position="206"/>
        <end position="228"/>
    </location>
</feature>
<dbReference type="OrthoDB" id="2742220at2759"/>
<name>A0A165SIZ2_9AGAM</name>
<evidence type="ECO:0000256" key="1">
    <source>
        <dbReference type="SAM" id="Phobius"/>
    </source>
</evidence>
<proteinExistence type="predicted"/>
<gene>
    <name evidence="2" type="ORF">NEOLEDRAFT_374017</name>
</gene>
<feature type="transmembrane region" description="Helical" evidence="1">
    <location>
        <begin position="115"/>
        <end position="136"/>
    </location>
</feature>
<dbReference type="AlphaFoldDB" id="A0A165SIZ2"/>
<accession>A0A165SIZ2</accession>